<evidence type="ECO:0000313" key="1">
    <source>
        <dbReference type="EMBL" id="WAX57484.1"/>
    </source>
</evidence>
<proteinExistence type="predicted"/>
<dbReference type="RefSeq" id="WP_269444025.1">
    <property type="nucleotide sequence ID" value="NZ_CP097463.1"/>
</dbReference>
<reference evidence="1" key="1">
    <citation type="submission" date="2022-05" db="EMBL/GenBank/DDBJ databases">
        <title>Jatrophihabitans sp. SB3-54 whole genome sequence.</title>
        <authorList>
            <person name="Suh M.K."/>
            <person name="Eom M.K."/>
            <person name="Kim J.S."/>
            <person name="Kim H.S."/>
            <person name="Do H.E."/>
            <person name="Shin Y.K."/>
            <person name="Lee J.-S."/>
        </authorList>
    </citation>
    <scope>NUCLEOTIDE SEQUENCE</scope>
    <source>
        <strain evidence="1">SB3-54</strain>
    </source>
</reference>
<evidence type="ECO:0000313" key="2">
    <source>
        <dbReference type="Proteomes" id="UP001164693"/>
    </source>
</evidence>
<organism evidence="1 2">
    <name type="scientific">Jatrophihabitans cynanchi</name>
    <dbReference type="NCBI Taxonomy" id="2944128"/>
    <lineage>
        <taxon>Bacteria</taxon>
        <taxon>Bacillati</taxon>
        <taxon>Actinomycetota</taxon>
        <taxon>Actinomycetes</taxon>
        <taxon>Jatrophihabitantales</taxon>
        <taxon>Jatrophihabitantaceae</taxon>
        <taxon>Jatrophihabitans</taxon>
    </lineage>
</organism>
<gene>
    <name evidence="1" type="ORF">M6B22_01650</name>
</gene>
<name>A0ABY7JYH6_9ACTN</name>
<sequence length="63" mass="6954">MARGAPNHRPPSSWTTSSSWQMLDRLPAEARARDIARAEVYAALRERLPCDPDPDPRALAALA</sequence>
<dbReference type="EMBL" id="CP097463">
    <property type="protein sequence ID" value="WAX57484.1"/>
    <property type="molecule type" value="Genomic_DNA"/>
</dbReference>
<accession>A0ABY7JYH6</accession>
<protein>
    <submittedName>
        <fullName evidence="1">Uncharacterized protein</fullName>
    </submittedName>
</protein>
<keyword evidence="2" id="KW-1185">Reference proteome</keyword>
<dbReference type="Proteomes" id="UP001164693">
    <property type="component" value="Chromosome"/>
</dbReference>